<evidence type="ECO:0000256" key="4">
    <source>
        <dbReference type="PIRSR" id="PIRSR606710-1"/>
    </source>
</evidence>
<reference evidence="8 9" key="1">
    <citation type="submission" date="2018-08" db="EMBL/GenBank/DDBJ databases">
        <title>A genome reference for cultivated species of the human gut microbiota.</title>
        <authorList>
            <person name="Zou Y."/>
            <person name="Xue W."/>
            <person name="Luo G."/>
        </authorList>
    </citation>
    <scope>NUCLEOTIDE SEQUENCE [LARGE SCALE GENOMIC DNA]</scope>
    <source>
        <strain evidence="8 9">AF14-1AC</strain>
    </source>
</reference>
<feature type="active site" description="Proton acceptor" evidence="4">
    <location>
        <position position="54"/>
    </location>
</feature>
<evidence type="ECO:0000256" key="3">
    <source>
        <dbReference type="ARBA" id="ARBA00023295"/>
    </source>
</evidence>
<evidence type="ECO:0000259" key="7">
    <source>
        <dbReference type="Pfam" id="PF17851"/>
    </source>
</evidence>
<evidence type="ECO:0000313" key="8">
    <source>
        <dbReference type="EMBL" id="RGV79400.1"/>
    </source>
</evidence>
<accession>A0A412ZGI0</accession>
<dbReference type="SUPFAM" id="SSF75005">
    <property type="entry name" value="Arabinanase/levansucrase/invertase"/>
    <property type="match status" value="1"/>
</dbReference>
<dbReference type="InterPro" id="IPR023296">
    <property type="entry name" value="Glyco_hydro_beta-prop_sf"/>
</dbReference>
<dbReference type="AlphaFoldDB" id="A0A412ZGI0"/>
<dbReference type="InterPro" id="IPR013320">
    <property type="entry name" value="ConA-like_dom_sf"/>
</dbReference>
<dbReference type="Gene3D" id="2.60.120.200">
    <property type="match status" value="1"/>
</dbReference>
<evidence type="ECO:0000256" key="5">
    <source>
        <dbReference type="PIRSR" id="PIRSR606710-2"/>
    </source>
</evidence>
<keyword evidence="3 6" id="KW-0326">Glycosidase</keyword>
<organism evidence="8 9">
    <name type="scientific">Phocaeicola dorei</name>
    <dbReference type="NCBI Taxonomy" id="357276"/>
    <lineage>
        <taxon>Bacteria</taxon>
        <taxon>Pseudomonadati</taxon>
        <taxon>Bacteroidota</taxon>
        <taxon>Bacteroidia</taxon>
        <taxon>Bacteroidales</taxon>
        <taxon>Bacteroidaceae</taxon>
        <taxon>Phocaeicola</taxon>
    </lineage>
</organism>
<dbReference type="GO" id="GO:0004553">
    <property type="term" value="F:hydrolase activity, hydrolyzing O-glycosyl compounds"/>
    <property type="evidence" value="ECO:0007669"/>
    <property type="project" value="InterPro"/>
</dbReference>
<feature type="site" description="Important for catalytic activity, responsible for pKa modulation of the active site Glu and correct orientation of both the proton donor and substrate" evidence="5">
    <location>
        <position position="161"/>
    </location>
</feature>
<dbReference type="InterPro" id="IPR006710">
    <property type="entry name" value="Glyco_hydro_43"/>
</dbReference>
<feature type="active site" description="Proton donor" evidence="4">
    <location>
        <position position="222"/>
    </location>
</feature>
<dbReference type="Pfam" id="PF04616">
    <property type="entry name" value="Glyco_hydro_43"/>
    <property type="match status" value="1"/>
</dbReference>
<dbReference type="InterPro" id="IPR041542">
    <property type="entry name" value="GH43_C2"/>
</dbReference>
<evidence type="ECO:0000313" key="9">
    <source>
        <dbReference type="Proteomes" id="UP000283678"/>
    </source>
</evidence>
<dbReference type="Pfam" id="PF17851">
    <property type="entry name" value="GH43_C2"/>
    <property type="match status" value="1"/>
</dbReference>
<feature type="domain" description="Beta-xylosidase C-terminal Concanavalin A-like" evidence="7">
    <location>
        <begin position="359"/>
        <end position="546"/>
    </location>
</feature>
<protein>
    <submittedName>
        <fullName evidence="8">Glycoside hydrolase family 43 protein</fullName>
    </submittedName>
</protein>
<dbReference type="Proteomes" id="UP000283678">
    <property type="component" value="Unassembled WGS sequence"/>
</dbReference>
<dbReference type="RefSeq" id="WP_118429052.1">
    <property type="nucleotide sequence ID" value="NZ_QRZL01000006.1"/>
</dbReference>
<evidence type="ECO:0000256" key="6">
    <source>
        <dbReference type="RuleBase" id="RU361187"/>
    </source>
</evidence>
<dbReference type="PANTHER" id="PTHR42812">
    <property type="entry name" value="BETA-XYLOSIDASE"/>
    <property type="match status" value="1"/>
</dbReference>
<dbReference type="CDD" id="cd18617">
    <property type="entry name" value="GH43_XynB-like"/>
    <property type="match status" value="1"/>
</dbReference>
<evidence type="ECO:0000256" key="2">
    <source>
        <dbReference type="ARBA" id="ARBA00022801"/>
    </source>
</evidence>
<evidence type="ECO:0000256" key="1">
    <source>
        <dbReference type="ARBA" id="ARBA00009865"/>
    </source>
</evidence>
<proteinExistence type="inferred from homology"/>
<sequence length="549" mass="61860">MRNIIITRSFIFLNRKIKRLLLLLVTIFLCARMMGETIIPDSISNPIRTGFHPDPSICRVGEDYYLVTSSFTWFPGLPIYHSRDLTNWSLIGHALTNPKAIDFNGMTDNDGIWAPTLRYHNGTFYLITTAHGCGGNFYMTAKNPAGPWSDPVWLKDAPGIDPSLFFDEDGRCYYTGNRWDFKSAWPAQCAVWMQELDLQKRCLVGERKTLAYGHAANAKYAEGPHLYKIKDHYLLLMAEGGSDYNHAVTALTAKSLWGPYVPCTVNPVLTHRHLGKDYPVQSLGHADLVQTPTGDWYAVFLGKRIVEGGLVPLGRETFLCEVSFQNGEPIFNPSIGVIGNRLKRPPLPWTPVSKTDKQNDFESSALSPEWATMRIPEQPFHHFADGNLFLSLRPEMADSLVCPSMLLRRVHFHNFSATTTMSFSTRRVNEWAGLVLYRTAKGYYSLLKGKNEIRLTKVLLGKKTIIATLPWKEKSVILRLVAKGATLTFYAGLSNDMLYQVGEVQSVDAVSDNKVNRFNGTGVGIYATSNGKQSINKASYQWFEYKEEN</sequence>
<gene>
    <name evidence="8" type="ORF">DWW04_07875</name>
</gene>
<comment type="caution">
    <text evidence="8">The sequence shown here is derived from an EMBL/GenBank/DDBJ whole genome shotgun (WGS) entry which is preliminary data.</text>
</comment>
<dbReference type="PANTHER" id="PTHR42812:SF12">
    <property type="entry name" value="BETA-XYLOSIDASE-RELATED"/>
    <property type="match status" value="1"/>
</dbReference>
<comment type="similarity">
    <text evidence="1 6">Belongs to the glycosyl hydrolase 43 family.</text>
</comment>
<dbReference type="SUPFAM" id="SSF49899">
    <property type="entry name" value="Concanavalin A-like lectins/glucanases"/>
    <property type="match status" value="1"/>
</dbReference>
<dbReference type="InterPro" id="IPR051795">
    <property type="entry name" value="Glycosyl_Hydrlase_43"/>
</dbReference>
<keyword evidence="2 6" id="KW-0378">Hydrolase</keyword>
<name>A0A412ZGI0_9BACT</name>
<dbReference type="GO" id="GO:0005975">
    <property type="term" value="P:carbohydrate metabolic process"/>
    <property type="evidence" value="ECO:0007669"/>
    <property type="project" value="InterPro"/>
</dbReference>
<dbReference type="EMBL" id="QRZL01000006">
    <property type="protein sequence ID" value="RGV79400.1"/>
    <property type="molecule type" value="Genomic_DNA"/>
</dbReference>
<dbReference type="Gene3D" id="2.115.10.20">
    <property type="entry name" value="Glycosyl hydrolase domain, family 43"/>
    <property type="match status" value="1"/>
</dbReference>